<protein>
    <submittedName>
        <fullName evidence="1">Uncharacterized protein</fullName>
    </submittedName>
</protein>
<evidence type="ECO:0000313" key="1">
    <source>
        <dbReference type="EMBL" id="EHP85988.1"/>
    </source>
</evidence>
<sequence>MIIIKKDILKIEELVEGVAMVKLGLDTRNHAKGWLLEVVNWFAGNRCDLRDDEIKLGNRLRDWMGVGVSLIIPKELKLRFDEFYKMAERFGWELAIRDDVMFKTTLNDNEVYVLMLRGDVVGERLDNVLNGGGVFDLGERVVCDDEWFSGWLVRDIDVNKRYVESVGEVEFQEPGNSGYFSGECLNKRKYYKWKHYSGVDLLKMIDSMLNDDSNVKSVFKDMDYIKNDFNKVFWLIDNLYGYIKELKCANYEDFSKINKILDNLEEKIYEIEDYIITIKNSHCKSVFDNIIGLLSNIEEISDEELLTLKDICELSSKVCNAVKMIEELLKVISEIIRRSNKFESNKGVPNEIIRRLNILNTFIDKICRDIVSMRENECKVLHFALSNLYRACLSKNEEEKEVLVSEIRNMVDALYFDCYSFLEESIGKYEFKFIKDLASMSLMFDYAEELKKEGRDDLFNHIIFKILKYDGFDVKEYNIIDTLLNIRKNLSLLCEENVRYFDKKLMGIIREFFECSGRDEFYSNMDRLKEFVENLEDISQILEKYSMLWTIDDDDNVFYDLDDICYYVIK</sequence>
<dbReference type="STRING" id="647171.MetfoDRAFT_1203"/>
<name>H1KZI0_9EURY</name>
<reference evidence="1 2" key="1">
    <citation type="submission" date="2011-09" db="EMBL/GenBank/DDBJ databases">
        <title>The draft genome of Methanotorris formicicus Mc-S-70.</title>
        <authorList>
            <consortium name="US DOE Joint Genome Institute (JGI-PGF)"/>
            <person name="Lucas S."/>
            <person name="Han J."/>
            <person name="Lapidus A."/>
            <person name="Cheng J.-F."/>
            <person name="Goodwin L."/>
            <person name="Pitluck S."/>
            <person name="Peters L."/>
            <person name="Land M.L."/>
            <person name="Hauser L."/>
            <person name="Sieprawska-Lupa M."/>
            <person name="Takai K."/>
            <person name="Miyazaki J."/>
            <person name="Whitman W."/>
            <person name="Woyke T.J."/>
        </authorList>
    </citation>
    <scope>NUCLEOTIDE SEQUENCE [LARGE SCALE GENOMIC DNA]</scope>
    <source>
        <strain evidence="1 2">Mc-S-70</strain>
    </source>
</reference>
<dbReference type="EMBL" id="AGJL01000028">
    <property type="protein sequence ID" value="EHP85988.1"/>
    <property type="molecule type" value="Genomic_DNA"/>
</dbReference>
<dbReference type="OrthoDB" id="381143at2157"/>
<organism evidence="1 2">
    <name type="scientific">Methanotorris formicicus Mc-S-70</name>
    <dbReference type="NCBI Taxonomy" id="647171"/>
    <lineage>
        <taxon>Archaea</taxon>
        <taxon>Methanobacteriati</taxon>
        <taxon>Methanobacteriota</taxon>
        <taxon>Methanomada group</taxon>
        <taxon>Methanococci</taxon>
        <taxon>Methanococcales</taxon>
        <taxon>Methanocaldococcaceae</taxon>
        <taxon>Methanotorris</taxon>
    </lineage>
</organism>
<proteinExistence type="predicted"/>
<evidence type="ECO:0000313" key="2">
    <source>
        <dbReference type="Proteomes" id="UP000003706"/>
    </source>
</evidence>
<accession>H1KZI0</accession>
<keyword evidence="2" id="KW-1185">Reference proteome</keyword>
<dbReference type="AlphaFoldDB" id="H1KZI0"/>
<dbReference type="RefSeq" id="WP_007044635.1">
    <property type="nucleotide sequence ID" value="NZ_AGJL01000028.1"/>
</dbReference>
<dbReference type="Proteomes" id="UP000003706">
    <property type="component" value="Unassembled WGS sequence"/>
</dbReference>
<gene>
    <name evidence="1" type="ORF">MetfoDRAFT_1203</name>
</gene>
<comment type="caution">
    <text evidence="1">The sequence shown here is derived from an EMBL/GenBank/DDBJ whole genome shotgun (WGS) entry which is preliminary data.</text>
</comment>